<dbReference type="STRING" id="1703345.A3860_24605"/>
<dbReference type="PANTHER" id="PTHR23150">
    <property type="entry name" value="SULFATASE MODIFYING FACTOR 1, 2"/>
    <property type="match status" value="1"/>
</dbReference>
<sequence length="382" mass="41481">MSLNINMNKLITICALGIMAAGLGCKQSGGTTVVAKKDSLPAGDTVMSCTSNLPSRFAAKASTDSITASGNSSYAGMVKVPGGDFLMGAADKAGRPDEYPQHAVHVDGFYMDATEVTNGMFSQFVKATGYVTTAERTPDWSELKKQLPPGTPKPADSLLVAASLVFTPPAHPVQLNDVSQWWQWVKGANWKHPQGPGSNIKGKDNFPVVQVSWDDAMAYAKWAGKRLPTEAEWEWAARAGLTNQPFTWGSEPVEKGQPKANIWQGHFPDYNTVTDGYARVAPVQSFAANAYGLYDMAGNVWEWCSDWYRSDYYAQINAKKLINPAGPAASYDPEEPTVPKRVVRGGSFLCHASYCASYRVSARMKTSPDTGLEHTGFRCVKK</sequence>
<name>A0A1V9FYX8_9BACT</name>
<proteinExistence type="predicted"/>
<dbReference type="AlphaFoldDB" id="A0A1V9FYX8"/>
<protein>
    <submittedName>
        <fullName evidence="3">Sulfatase</fullName>
    </submittedName>
</protein>
<dbReference type="EMBL" id="LVYD01000045">
    <property type="protein sequence ID" value="OQP63524.1"/>
    <property type="molecule type" value="Genomic_DNA"/>
</dbReference>
<dbReference type="InterPro" id="IPR005532">
    <property type="entry name" value="SUMF_dom"/>
</dbReference>
<dbReference type="GO" id="GO:0120147">
    <property type="term" value="F:formylglycine-generating oxidase activity"/>
    <property type="evidence" value="ECO:0007669"/>
    <property type="project" value="TreeGrafter"/>
</dbReference>
<evidence type="ECO:0000313" key="3">
    <source>
        <dbReference type="EMBL" id="OQP63524.1"/>
    </source>
</evidence>
<feature type="signal peptide" evidence="1">
    <location>
        <begin position="1"/>
        <end position="20"/>
    </location>
</feature>
<dbReference type="InterPro" id="IPR042095">
    <property type="entry name" value="SUMF_sf"/>
</dbReference>
<comment type="caution">
    <text evidence="3">The sequence shown here is derived from an EMBL/GenBank/DDBJ whole genome shotgun (WGS) entry which is preliminary data.</text>
</comment>
<feature type="chain" id="PRO_5010724346" evidence="1">
    <location>
        <begin position="21"/>
        <end position="382"/>
    </location>
</feature>
<dbReference type="Gene3D" id="3.90.1580.10">
    <property type="entry name" value="paralog of FGE (formylglycine-generating enzyme)"/>
    <property type="match status" value="1"/>
</dbReference>
<dbReference type="Proteomes" id="UP000192796">
    <property type="component" value="Unassembled WGS sequence"/>
</dbReference>
<evidence type="ECO:0000256" key="1">
    <source>
        <dbReference type="SAM" id="SignalP"/>
    </source>
</evidence>
<accession>A0A1V9FYX8</accession>
<keyword evidence="1" id="KW-0732">Signal</keyword>
<organism evidence="3 4">
    <name type="scientific">Niastella vici</name>
    <dbReference type="NCBI Taxonomy" id="1703345"/>
    <lineage>
        <taxon>Bacteria</taxon>
        <taxon>Pseudomonadati</taxon>
        <taxon>Bacteroidota</taxon>
        <taxon>Chitinophagia</taxon>
        <taxon>Chitinophagales</taxon>
        <taxon>Chitinophagaceae</taxon>
        <taxon>Niastella</taxon>
    </lineage>
</organism>
<reference evidence="3 4" key="1">
    <citation type="submission" date="2016-03" db="EMBL/GenBank/DDBJ databases">
        <title>Niastella vici sp. nov., isolated from farmland soil.</title>
        <authorList>
            <person name="Chen L."/>
            <person name="Wang D."/>
            <person name="Yang S."/>
            <person name="Wang G."/>
        </authorList>
    </citation>
    <scope>NUCLEOTIDE SEQUENCE [LARGE SCALE GENOMIC DNA]</scope>
    <source>
        <strain evidence="3 4">DJ57</strain>
    </source>
</reference>
<evidence type="ECO:0000259" key="2">
    <source>
        <dbReference type="Pfam" id="PF03781"/>
    </source>
</evidence>
<dbReference type="SUPFAM" id="SSF56436">
    <property type="entry name" value="C-type lectin-like"/>
    <property type="match status" value="1"/>
</dbReference>
<dbReference type="Pfam" id="PF03781">
    <property type="entry name" value="FGE-sulfatase"/>
    <property type="match status" value="1"/>
</dbReference>
<feature type="domain" description="Sulfatase-modifying factor enzyme-like" evidence="2">
    <location>
        <begin position="75"/>
        <end position="381"/>
    </location>
</feature>
<keyword evidence="4" id="KW-1185">Reference proteome</keyword>
<gene>
    <name evidence="3" type="ORF">A3860_24605</name>
</gene>
<dbReference type="InterPro" id="IPR016187">
    <property type="entry name" value="CTDL_fold"/>
</dbReference>
<evidence type="ECO:0000313" key="4">
    <source>
        <dbReference type="Proteomes" id="UP000192796"/>
    </source>
</evidence>
<dbReference type="PANTHER" id="PTHR23150:SF19">
    <property type="entry name" value="FORMYLGLYCINE-GENERATING ENZYME"/>
    <property type="match status" value="1"/>
</dbReference>
<dbReference type="InterPro" id="IPR051043">
    <property type="entry name" value="Sulfatase_Mod_Factor_Kinase"/>
</dbReference>